<evidence type="ECO:0000313" key="3">
    <source>
        <dbReference type="Proteomes" id="UP001596106"/>
    </source>
</evidence>
<dbReference type="CDD" id="cd00761">
    <property type="entry name" value="Glyco_tranf_GTA_type"/>
    <property type="match status" value="1"/>
</dbReference>
<reference evidence="3" key="1">
    <citation type="journal article" date="2019" name="Int. J. Syst. Evol. Microbiol.">
        <title>The Global Catalogue of Microorganisms (GCM) 10K type strain sequencing project: providing services to taxonomists for standard genome sequencing and annotation.</title>
        <authorList>
            <consortium name="The Broad Institute Genomics Platform"/>
            <consortium name="The Broad Institute Genome Sequencing Center for Infectious Disease"/>
            <person name="Wu L."/>
            <person name="Ma J."/>
        </authorList>
    </citation>
    <scope>NUCLEOTIDE SEQUENCE [LARGE SCALE GENOMIC DNA]</scope>
    <source>
        <strain evidence="3">CCUG 55250</strain>
    </source>
</reference>
<dbReference type="RefSeq" id="WP_379848732.1">
    <property type="nucleotide sequence ID" value="NZ_JBHSMA010000008.1"/>
</dbReference>
<accession>A0ABW0IL01</accession>
<protein>
    <submittedName>
        <fullName evidence="2">Glycosyltransferase</fullName>
        <ecNumber evidence="2">2.4.-.-</ecNumber>
    </submittedName>
</protein>
<name>A0ABW0IL01_9BACT</name>
<keyword evidence="2" id="KW-0328">Glycosyltransferase</keyword>
<organism evidence="2 3">
    <name type="scientific">Larkinella bovis</name>
    <dbReference type="NCBI Taxonomy" id="683041"/>
    <lineage>
        <taxon>Bacteria</taxon>
        <taxon>Pseudomonadati</taxon>
        <taxon>Bacteroidota</taxon>
        <taxon>Cytophagia</taxon>
        <taxon>Cytophagales</taxon>
        <taxon>Spirosomataceae</taxon>
        <taxon>Larkinella</taxon>
    </lineage>
</organism>
<proteinExistence type="predicted"/>
<keyword evidence="2" id="KW-0808">Transferase</keyword>
<evidence type="ECO:0000313" key="2">
    <source>
        <dbReference type="EMBL" id="MFC5411832.1"/>
    </source>
</evidence>
<dbReference type="Pfam" id="PF00535">
    <property type="entry name" value="Glycos_transf_2"/>
    <property type="match status" value="1"/>
</dbReference>
<comment type="caution">
    <text evidence="2">The sequence shown here is derived from an EMBL/GenBank/DDBJ whole genome shotgun (WGS) entry which is preliminary data.</text>
</comment>
<dbReference type="Proteomes" id="UP001596106">
    <property type="component" value="Unassembled WGS sequence"/>
</dbReference>
<dbReference type="Gene3D" id="3.90.550.10">
    <property type="entry name" value="Spore Coat Polysaccharide Biosynthesis Protein SpsA, Chain A"/>
    <property type="match status" value="1"/>
</dbReference>
<dbReference type="EMBL" id="JBHSMA010000008">
    <property type="protein sequence ID" value="MFC5411832.1"/>
    <property type="molecule type" value="Genomic_DNA"/>
</dbReference>
<sequence length="261" mass="30626">MKNHFPGVTLLVTHYNRSGSLERLLRTFTDLDCSFDAIVVSDDGSKPEHLDKLKSLAKLLDFQLVTTPKNKGLGNNINKGQDAVRTAYTLYVQEDFVPQPDFATHFNDALTIMNQEPELDFIRFYAYFPYPYTEPYGKGFSRMVFKPSPWFSNHLKFYVYSDHPHLRRSNFLQKFGRYVEGKDVNVTEFQMCLSVIQKKGQGLLFDEFTKVFDQKNSSTEPSTFYRASWRESTHPVLLFARWWYLKYRLLKNTFELALLKD</sequence>
<dbReference type="EC" id="2.4.-.-" evidence="2"/>
<dbReference type="InterPro" id="IPR029044">
    <property type="entry name" value="Nucleotide-diphossugar_trans"/>
</dbReference>
<gene>
    <name evidence="2" type="ORF">ACFPMF_21090</name>
</gene>
<evidence type="ECO:0000259" key="1">
    <source>
        <dbReference type="Pfam" id="PF00535"/>
    </source>
</evidence>
<keyword evidence="3" id="KW-1185">Reference proteome</keyword>
<dbReference type="GO" id="GO:0016757">
    <property type="term" value="F:glycosyltransferase activity"/>
    <property type="evidence" value="ECO:0007669"/>
    <property type="project" value="UniProtKB-KW"/>
</dbReference>
<dbReference type="SUPFAM" id="SSF53448">
    <property type="entry name" value="Nucleotide-diphospho-sugar transferases"/>
    <property type="match status" value="1"/>
</dbReference>
<dbReference type="InterPro" id="IPR001173">
    <property type="entry name" value="Glyco_trans_2-like"/>
</dbReference>
<feature type="domain" description="Glycosyltransferase 2-like" evidence="1">
    <location>
        <begin position="10"/>
        <end position="105"/>
    </location>
</feature>